<evidence type="ECO:0000313" key="7">
    <source>
        <dbReference type="EMBL" id="OEL14767.1"/>
    </source>
</evidence>
<dbReference type="GO" id="GO:0000785">
    <property type="term" value="C:chromatin"/>
    <property type="evidence" value="ECO:0007669"/>
    <property type="project" value="TreeGrafter"/>
</dbReference>
<evidence type="ECO:0000256" key="3">
    <source>
        <dbReference type="ARBA" id="ARBA00022723"/>
    </source>
</evidence>
<keyword evidence="4" id="KW-0539">Nucleus</keyword>
<dbReference type="AlphaFoldDB" id="A0A1E5UPH4"/>
<keyword evidence="7" id="KW-0489">Methyltransferase</keyword>
<comment type="similarity">
    <text evidence="2">Belongs to the JARID1 histone demethylase family.</text>
</comment>
<dbReference type="GO" id="GO:0006357">
    <property type="term" value="P:regulation of transcription by RNA polymerase II"/>
    <property type="evidence" value="ECO:0007669"/>
    <property type="project" value="TreeGrafter"/>
</dbReference>
<dbReference type="PANTHER" id="PTHR12549">
    <property type="entry name" value="JMJC DOMAIN-CONTAINING HISTONE DEMETHYLATION PROTEIN"/>
    <property type="match status" value="1"/>
</dbReference>
<dbReference type="SUPFAM" id="SSF51197">
    <property type="entry name" value="Clavaminate synthase-like"/>
    <property type="match status" value="1"/>
</dbReference>
<keyword evidence="6" id="KW-0472">Membrane</keyword>
<comment type="caution">
    <text evidence="7">The sequence shown here is derived from an EMBL/GenBank/DDBJ whole genome shotgun (WGS) entry which is preliminary data.</text>
</comment>
<keyword evidence="7" id="KW-0808">Transferase</keyword>
<dbReference type="OrthoDB" id="1667110at2759"/>
<gene>
    <name evidence="7" type="ORF">BAE44_0024214</name>
</gene>
<evidence type="ECO:0000256" key="5">
    <source>
        <dbReference type="SAM" id="MobiDB-lite"/>
    </source>
</evidence>
<sequence>LKHFQKHWMRGEPVVAQDVLNKMSELSWQPQKMWSARHGNSRRSKLNCVKAIDCLDLCKVKMHKNEFFEGYYKGRRHPNQWPLPNLKDWPSSAHFEDLLPSHGKKYIKSSPFQPYTNPKSGFFNISAFLPHGTNKVDLGPKAHISYGFAQELDRGDSITKLHCEISDAASEMIKTFLALILQIHLFFLLYQQFIYLLLINQILINVLVHTTKVPPSNKHQENAVVELKRKHRAQDRKELANSYGDGGGDDYTQDKPSPIYMEDEAGALWDIFRREDVPKLKHYLIQHSKEFRHTYCFPVKRVSLLAVFSERYALQSHA</sequence>
<reference evidence="7 8" key="1">
    <citation type="submission" date="2016-09" db="EMBL/GenBank/DDBJ databases">
        <title>The draft genome of Dichanthelium oligosanthes: A C3 panicoid grass species.</title>
        <authorList>
            <person name="Studer A.J."/>
            <person name="Schnable J.C."/>
            <person name="Brutnell T.P."/>
        </authorList>
    </citation>
    <scope>NUCLEOTIDE SEQUENCE [LARGE SCALE GENOMIC DNA]</scope>
    <source>
        <strain evidence="8">cv. Kellogg 1175</strain>
        <tissue evidence="7">Leaf</tissue>
    </source>
</reference>
<evidence type="ECO:0000256" key="4">
    <source>
        <dbReference type="ARBA" id="ARBA00023242"/>
    </source>
</evidence>
<proteinExistence type="inferred from homology"/>
<dbReference type="Gene3D" id="2.60.120.650">
    <property type="entry name" value="Cupin"/>
    <property type="match status" value="1"/>
</dbReference>
<accession>A0A1E5UPH4</accession>
<dbReference type="GO" id="GO:0032454">
    <property type="term" value="F:histone H3K9 demethylase activity"/>
    <property type="evidence" value="ECO:0007669"/>
    <property type="project" value="InterPro"/>
</dbReference>
<feature type="transmembrane region" description="Helical" evidence="6">
    <location>
        <begin position="176"/>
        <end position="198"/>
    </location>
</feature>
<dbReference type="GO" id="GO:0031490">
    <property type="term" value="F:chromatin DNA binding"/>
    <property type="evidence" value="ECO:0007669"/>
    <property type="project" value="TreeGrafter"/>
</dbReference>
<organism evidence="7 8">
    <name type="scientific">Dichanthelium oligosanthes</name>
    <dbReference type="NCBI Taxonomy" id="888268"/>
    <lineage>
        <taxon>Eukaryota</taxon>
        <taxon>Viridiplantae</taxon>
        <taxon>Streptophyta</taxon>
        <taxon>Embryophyta</taxon>
        <taxon>Tracheophyta</taxon>
        <taxon>Spermatophyta</taxon>
        <taxon>Magnoliopsida</taxon>
        <taxon>Liliopsida</taxon>
        <taxon>Poales</taxon>
        <taxon>Poaceae</taxon>
        <taxon>PACMAD clade</taxon>
        <taxon>Panicoideae</taxon>
        <taxon>Panicodae</taxon>
        <taxon>Paniceae</taxon>
        <taxon>Dichantheliinae</taxon>
        <taxon>Dichanthelium</taxon>
    </lineage>
</organism>
<dbReference type="GO" id="GO:0000118">
    <property type="term" value="C:histone deacetylase complex"/>
    <property type="evidence" value="ECO:0007669"/>
    <property type="project" value="TreeGrafter"/>
</dbReference>
<dbReference type="GO" id="GO:0003712">
    <property type="term" value="F:transcription coregulator activity"/>
    <property type="evidence" value="ECO:0007669"/>
    <property type="project" value="TreeGrafter"/>
</dbReference>
<dbReference type="InterPro" id="IPR045109">
    <property type="entry name" value="LSDs-like"/>
</dbReference>
<dbReference type="STRING" id="888268.A0A1E5UPH4"/>
<protein>
    <submittedName>
        <fullName evidence="7">Lysine-specific demethylase JMJ25</fullName>
    </submittedName>
</protein>
<evidence type="ECO:0000256" key="1">
    <source>
        <dbReference type="ARBA" id="ARBA00004123"/>
    </source>
</evidence>
<dbReference type="PANTHER" id="PTHR12549:SF51">
    <property type="entry name" value="JMJC DOMAIN-CONTAINING PROTEIN"/>
    <property type="match status" value="1"/>
</dbReference>
<evidence type="ECO:0000256" key="6">
    <source>
        <dbReference type="SAM" id="Phobius"/>
    </source>
</evidence>
<evidence type="ECO:0000256" key="2">
    <source>
        <dbReference type="ARBA" id="ARBA00006801"/>
    </source>
</evidence>
<name>A0A1E5UPH4_9POAL</name>
<comment type="subcellular location">
    <subcellularLocation>
        <location evidence="1">Nucleus</location>
    </subcellularLocation>
</comment>
<dbReference type="GO" id="GO:0032259">
    <property type="term" value="P:methylation"/>
    <property type="evidence" value="ECO:0007669"/>
    <property type="project" value="UniProtKB-KW"/>
</dbReference>
<dbReference type="EMBL" id="LWDX02069062">
    <property type="protein sequence ID" value="OEL14767.1"/>
    <property type="molecule type" value="Genomic_DNA"/>
</dbReference>
<keyword evidence="8" id="KW-1185">Reference proteome</keyword>
<dbReference type="Proteomes" id="UP000095767">
    <property type="component" value="Unassembled WGS sequence"/>
</dbReference>
<dbReference type="GO" id="GO:0046872">
    <property type="term" value="F:metal ion binding"/>
    <property type="evidence" value="ECO:0007669"/>
    <property type="project" value="UniProtKB-KW"/>
</dbReference>
<evidence type="ECO:0000313" key="8">
    <source>
        <dbReference type="Proteomes" id="UP000095767"/>
    </source>
</evidence>
<keyword evidence="6" id="KW-0812">Transmembrane</keyword>
<keyword evidence="6" id="KW-1133">Transmembrane helix</keyword>
<keyword evidence="3" id="KW-0479">Metal-binding</keyword>
<dbReference type="GO" id="GO:0008168">
    <property type="term" value="F:methyltransferase activity"/>
    <property type="evidence" value="ECO:0007669"/>
    <property type="project" value="UniProtKB-KW"/>
</dbReference>
<feature type="non-terminal residue" evidence="7">
    <location>
        <position position="1"/>
    </location>
</feature>
<feature type="region of interest" description="Disordered" evidence="5">
    <location>
        <begin position="230"/>
        <end position="256"/>
    </location>
</feature>